<evidence type="ECO:0000256" key="2">
    <source>
        <dbReference type="ARBA" id="ARBA00023043"/>
    </source>
</evidence>
<dbReference type="EnsemblMetazoa" id="HelroT73601">
    <property type="protein sequence ID" value="HelroP73601"/>
    <property type="gene ID" value="HelroG73601"/>
</dbReference>
<reference evidence="6" key="1">
    <citation type="submission" date="2012-12" db="EMBL/GenBank/DDBJ databases">
        <authorList>
            <person name="Hellsten U."/>
            <person name="Grimwood J."/>
            <person name="Chapman J.A."/>
            <person name="Shapiro H."/>
            <person name="Aerts A."/>
            <person name="Otillar R.P."/>
            <person name="Terry A.Y."/>
            <person name="Boore J.L."/>
            <person name="Simakov O."/>
            <person name="Marletaz F."/>
            <person name="Cho S.-J."/>
            <person name="Edsinger-Gonzales E."/>
            <person name="Havlak P."/>
            <person name="Kuo D.-H."/>
            <person name="Larsson T."/>
            <person name="Lv J."/>
            <person name="Arendt D."/>
            <person name="Savage R."/>
            <person name="Osoegawa K."/>
            <person name="de Jong P."/>
            <person name="Lindberg D.R."/>
            <person name="Seaver E.C."/>
            <person name="Weisblat D.A."/>
            <person name="Putnam N.H."/>
            <person name="Grigoriev I.V."/>
            <person name="Rokhsar D.S."/>
        </authorList>
    </citation>
    <scope>NUCLEOTIDE SEQUENCE</scope>
</reference>
<dbReference type="InParanoid" id="T1G1G3"/>
<dbReference type="InterPro" id="IPR036770">
    <property type="entry name" value="Ankyrin_rpt-contain_sf"/>
</dbReference>
<dbReference type="KEGG" id="hro:HELRODRAFT_73601"/>
<organism evidence="5 6">
    <name type="scientific">Helobdella robusta</name>
    <name type="common">Californian leech</name>
    <dbReference type="NCBI Taxonomy" id="6412"/>
    <lineage>
        <taxon>Eukaryota</taxon>
        <taxon>Metazoa</taxon>
        <taxon>Spiralia</taxon>
        <taxon>Lophotrochozoa</taxon>
        <taxon>Annelida</taxon>
        <taxon>Clitellata</taxon>
        <taxon>Hirudinea</taxon>
        <taxon>Rhynchobdellida</taxon>
        <taxon>Glossiphoniidae</taxon>
        <taxon>Helobdella</taxon>
    </lineage>
</organism>
<protein>
    <submittedName>
        <fullName evidence="4 5">Uncharacterized protein</fullName>
    </submittedName>
</protein>
<dbReference type="PROSITE" id="PS50297">
    <property type="entry name" value="ANK_REP_REGION"/>
    <property type="match status" value="2"/>
</dbReference>
<sequence>EDINAQDREGNTSLHEAVEMNHTTSIACLLAHGAKTEILNRKNMAPTHLAVDLNRIDSLKELLSHSSSDPNVPGENGSTPLHYAAWKDRPECARILVS</sequence>
<name>T1G1G3_HELRO</name>
<feature type="repeat" description="ANK" evidence="3">
    <location>
        <begin position="76"/>
        <end position="98"/>
    </location>
</feature>
<dbReference type="EMBL" id="KB095959">
    <property type="protein sequence ID" value="ESO09282.1"/>
    <property type="molecule type" value="Genomic_DNA"/>
</dbReference>
<feature type="repeat" description="ANK" evidence="3">
    <location>
        <begin position="9"/>
        <end position="41"/>
    </location>
</feature>
<dbReference type="Gene3D" id="1.25.40.20">
    <property type="entry name" value="Ankyrin repeat-containing domain"/>
    <property type="match status" value="1"/>
</dbReference>
<dbReference type="CTD" id="20214911"/>
<dbReference type="STRING" id="6412.T1G1G3"/>
<evidence type="ECO:0000313" key="4">
    <source>
        <dbReference type="EMBL" id="ESO09282.1"/>
    </source>
</evidence>
<reference evidence="5" key="3">
    <citation type="submission" date="2015-06" db="UniProtKB">
        <authorList>
            <consortium name="EnsemblMetazoa"/>
        </authorList>
    </citation>
    <scope>IDENTIFICATION</scope>
</reference>
<dbReference type="PROSITE" id="PS50088">
    <property type="entry name" value="ANK_REPEAT"/>
    <property type="match status" value="2"/>
</dbReference>
<dbReference type="PANTHER" id="PTHR24198:SF165">
    <property type="entry name" value="ANKYRIN REPEAT-CONTAINING PROTEIN-RELATED"/>
    <property type="match status" value="1"/>
</dbReference>
<dbReference type="Pfam" id="PF00023">
    <property type="entry name" value="Ank"/>
    <property type="match status" value="1"/>
</dbReference>
<gene>
    <name evidence="5" type="primary">20214911</name>
    <name evidence="4" type="ORF">HELRODRAFT_73601</name>
</gene>
<dbReference type="SUPFAM" id="SSF48403">
    <property type="entry name" value="Ankyrin repeat"/>
    <property type="match status" value="1"/>
</dbReference>
<evidence type="ECO:0000256" key="3">
    <source>
        <dbReference type="PROSITE-ProRule" id="PRU00023"/>
    </source>
</evidence>
<keyword evidence="2 3" id="KW-0040">ANK repeat</keyword>
<evidence type="ECO:0000313" key="5">
    <source>
        <dbReference type="EnsemblMetazoa" id="HelroP73601"/>
    </source>
</evidence>
<dbReference type="HOGENOM" id="CLU_000134_45_4_1"/>
<dbReference type="OrthoDB" id="1661883at2759"/>
<dbReference type="RefSeq" id="XP_009012375.1">
    <property type="nucleotide sequence ID" value="XM_009014127.1"/>
</dbReference>
<dbReference type="Proteomes" id="UP000015101">
    <property type="component" value="Unassembled WGS sequence"/>
</dbReference>
<dbReference type="Pfam" id="PF12796">
    <property type="entry name" value="Ank_2"/>
    <property type="match status" value="1"/>
</dbReference>
<dbReference type="InterPro" id="IPR002110">
    <property type="entry name" value="Ankyrin_rpt"/>
</dbReference>
<dbReference type="GeneID" id="20214911"/>
<accession>T1G1G3</accession>
<dbReference type="PANTHER" id="PTHR24198">
    <property type="entry name" value="ANKYRIN REPEAT AND PROTEIN KINASE DOMAIN-CONTAINING PROTEIN"/>
    <property type="match status" value="1"/>
</dbReference>
<proteinExistence type="predicted"/>
<evidence type="ECO:0000313" key="6">
    <source>
        <dbReference type="Proteomes" id="UP000015101"/>
    </source>
</evidence>
<dbReference type="SMART" id="SM00248">
    <property type="entry name" value="ANK"/>
    <property type="match status" value="3"/>
</dbReference>
<keyword evidence="6" id="KW-1185">Reference proteome</keyword>
<evidence type="ECO:0000256" key="1">
    <source>
        <dbReference type="ARBA" id="ARBA00022737"/>
    </source>
</evidence>
<keyword evidence="1" id="KW-0677">Repeat</keyword>
<dbReference type="EMBL" id="AMQM01002921">
    <property type="status" value="NOT_ANNOTATED_CDS"/>
    <property type="molecule type" value="Genomic_DNA"/>
</dbReference>
<dbReference type="AlphaFoldDB" id="T1G1G3"/>
<reference evidence="4 6" key="2">
    <citation type="journal article" date="2013" name="Nature">
        <title>Insights into bilaterian evolution from three spiralian genomes.</title>
        <authorList>
            <person name="Simakov O."/>
            <person name="Marletaz F."/>
            <person name="Cho S.J."/>
            <person name="Edsinger-Gonzales E."/>
            <person name="Havlak P."/>
            <person name="Hellsten U."/>
            <person name="Kuo D.H."/>
            <person name="Larsson T."/>
            <person name="Lv J."/>
            <person name="Arendt D."/>
            <person name="Savage R."/>
            <person name="Osoegawa K."/>
            <person name="de Jong P."/>
            <person name="Grimwood J."/>
            <person name="Chapman J.A."/>
            <person name="Shapiro H."/>
            <person name="Aerts A."/>
            <person name="Otillar R.P."/>
            <person name="Terry A.Y."/>
            <person name="Boore J.L."/>
            <person name="Grigoriev I.V."/>
            <person name="Lindberg D.R."/>
            <person name="Seaver E.C."/>
            <person name="Weisblat D.A."/>
            <person name="Putnam N.H."/>
            <person name="Rokhsar D.S."/>
        </authorList>
    </citation>
    <scope>NUCLEOTIDE SEQUENCE</scope>
</reference>
<dbReference type="eggNOG" id="KOG0510">
    <property type="taxonomic scope" value="Eukaryota"/>
</dbReference>